<accession>A0A0N8JY09</accession>
<comment type="caution">
    <text evidence="2">The sequence shown here is derived from an EMBL/GenBank/DDBJ whole genome shotgun (WGS) entry which is preliminary data.</text>
</comment>
<evidence type="ECO:0000313" key="2">
    <source>
        <dbReference type="EMBL" id="KPP65225.1"/>
    </source>
</evidence>
<feature type="compositionally biased region" description="Polar residues" evidence="1">
    <location>
        <begin position="96"/>
        <end position="107"/>
    </location>
</feature>
<dbReference type="Proteomes" id="UP000034805">
    <property type="component" value="Unassembled WGS sequence"/>
</dbReference>
<gene>
    <name evidence="2" type="ORF">Z043_116374</name>
</gene>
<feature type="region of interest" description="Disordered" evidence="1">
    <location>
        <begin position="84"/>
        <end position="138"/>
    </location>
</feature>
<reference evidence="2 3" key="1">
    <citation type="submission" date="2015-08" db="EMBL/GenBank/DDBJ databases">
        <title>The genome of the Asian arowana (Scleropages formosus).</title>
        <authorList>
            <person name="Tan M.H."/>
            <person name="Gan H.M."/>
            <person name="Croft L.J."/>
            <person name="Austin C.M."/>
        </authorList>
    </citation>
    <scope>NUCLEOTIDE SEQUENCE [LARGE SCALE GENOMIC DNA]</scope>
    <source>
        <strain evidence="2">Aro1</strain>
    </source>
</reference>
<dbReference type="EMBL" id="JARO02006463">
    <property type="protein sequence ID" value="KPP65225.1"/>
    <property type="molecule type" value="Genomic_DNA"/>
</dbReference>
<proteinExistence type="predicted"/>
<feature type="region of interest" description="Disordered" evidence="1">
    <location>
        <begin position="163"/>
        <end position="189"/>
    </location>
</feature>
<dbReference type="AlphaFoldDB" id="A0A0N8JY09"/>
<organism evidence="2 3">
    <name type="scientific">Scleropages formosus</name>
    <name type="common">Asian bonytongue</name>
    <name type="synonym">Osteoglossum formosum</name>
    <dbReference type="NCBI Taxonomy" id="113540"/>
    <lineage>
        <taxon>Eukaryota</taxon>
        <taxon>Metazoa</taxon>
        <taxon>Chordata</taxon>
        <taxon>Craniata</taxon>
        <taxon>Vertebrata</taxon>
        <taxon>Euteleostomi</taxon>
        <taxon>Actinopterygii</taxon>
        <taxon>Neopterygii</taxon>
        <taxon>Teleostei</taxon>
        <taxon>Osteoglossocephala</taxon>
        <taxon>Osteoglossomorpha</taxon>
        <taxon>Osteoglossiformes</taxon>
        <taxon>Osteoglossidae</taxon>
        <taxon>Scleropages</taxon>
    </lineage>
</organism>
<evidence type="ECO:0000256" key="1">
    <source>
        <dbReference type="SAM" id="MobiDB-lite"/>
    </source>
</evidence>
<feature type="compositionally biased region" description="Basic and acidic residues" evidence="1">
    <location>
        <begin position="201"/>
        <end position="212"/>
    </location>
</feature>
<protein>
    <recommendedName>
        <fullName evidence="4">C2H2-type domain-containing protein</fullName>
    </recommendedName>
</protein>
<feature type="region of interest" description="Disordered" evidence="1">
    <location>
        <begin position="201"/>
        <end position="226"/>
    </location>
</feature>
<evidence type="ECO:0008006" key="4">
    <source>
        <dbReference type="Google" id="ProtNLM"/>
    </source>
</evidence>
<name>A0A0N8JY09_SCLFO</name>
<evidence type="ECO:0000313" key="3">
    <source>
        <dbReference type="Proteomes" id="UP000034805"/>
    </source>
</evidence>
<sequence length="312" mass="34256">MHEAPLPLSGLSIAGRAAGRGASGGFGERGMETPLGCHGSRSESSFVCLCTPQGFLGMGEAGLRAAWRVMSACGRGWEEAYSSTAAAGGRPERPQQRPSDGTGSQERSVLADKTGQRRPARTQRPPFICPREGEGTRQGEAGLKIELQPGRADGPSYQGVSGNYRPGREQHGSWGVGCRRRRGGGGPSRTKEMQFAWVLRDHTSQSSAHRDPVSAGPRSRPRRRAGPVAWQAERKREALRLQRTEPFEANFKFRQEARMIMCAIFVQASKLQQHIFAVHGQEDKIYDCSQCPQKFFFQTELQVRPPPLKAVK</sequence>